<dbReference type="AlphaFoldDB" id="A0A7S1X7W0"/>
<proteinExistence type="inferred from homology"/>
<gene>
    <name evidence="8" type="ORF">TCHU04912_LOCUS16446</name>
</gene>
<evidence type="ECO:0000256" key="6">
    <source>
        <dbReference type="RuleBase" id="RU363122"/>
    </source>
</evidence>
<feature type="transmembrane region" description="Helical" evidence="6">
    <location>
        <begin position="143"/>
        <end position="161"/>
    </location>
</feature>
<reference evidence="8" key="1">
    <citation type="submission" date="2021-01" db="EMBL/GenBank/DDBJ databases">
        <authorList>
            <person name="Corre E."/>
            <person name="Pelletier E."/>
            <person name="Niang G."/>
            <person name="Scheremetjew M."/>
            <person name="Finn R."/>
            <person name="Kale V."/>
            <person name="Holt S."/>
            <person name="Cochrane G."/>
            <person name="Meng A."/>
            <person name="Brown T."/>
            <person name="Cohen L."/>
        </authorList>
    </citation>
    <scope>NUCLEOTIDE SEQUENCE</scope>
    <source>
        <strain evidence="8">PLY429</strain>
    </source>
</reference>
<keyword evidence="5 6" id="KW-0472">Membrane</keyword>
<dbReference type="GO" id="GO:0030658">
    <property type="term" value="C:transport vesicle membrane"/>
    <property type="evidence" value="ECO:0007669"/>
    <property type="project" value="UniProtKB-SubCell"/>
</dbReference>
<dbReference type="GO" id="GO:0005886">
    <property type="term" value="C:plasma membrane"/>
    <property type="evidence" value="ECO:0007669"/>
    <property type="project" value="UniProtKB-SubCell"/>
</dbReference>
<evidence type="ECO:0000256" key="7">
    <source>
        <dbReference type="SAM" id="MobiDB-lite"/>
    </source>
</evidence>
<comment type="similarity">
    <text evidence="2 6">Belongs to the SCAMP family.</text>
</comment>
<comment type="subcellular location">
    <subcellularLocation>
        <location evidence="6">Cell membrane</location>
        <topology evidence="6">Multi-pass membrane protein</topology>
    </subcellularLocation>
    <subcellularLocation>
        <location evidence="6">Cytoplasmic vesicle</location>
        <location evidence="6">Secretory vesicle membrane</location>
        <topology evidence="6">Multi-pass membrane protein</topology>
    </subcellularLocation>
</comment>
<dbReference type="EMBL" id="HBGG01031491">
    <property type="protein sequence ID" value="CAD9214207.1"/>
    <property type="molecule type" value="Transcribed_RNA"/>
</dbReference>
<sequence>MATTSSGSGAGAAAATSPTGGGRRPATGDVLGTALQVNWEDYNYPPLLRVIHYNLHDVESADGRAAVRLAFVSLNVMYVSLVLNVIGTATLAGFQVPGKGVQTLYSIFNAVIMSMLGLYSFYHCYKGVATQNSRLLKRFFISYPLVGAFSLISAVAGFVNFNGWLAILRATETTGSLRVFWVNWSAVEASFWTTNCVLELVVFLQTKRQVAQEGIGSFVQMNGLYHR</sequence>
<evidence type="ECO:0000313" key="8">
    <source>
        <dbReference type="EMBL" id="CAD9214207.1"/>
    </source>
</evidence>
<keyword evidence="4 6" id="KW-1133">Transmembrane helix</keyword>
<evidence type="ECO:0000256" key="4">
    <source>
        <dbReference type="ARBA" id="ARBA00022989"/>
    </source>
</evidence>
<keyword evidence="3 6" id="KW-0812">Transmembrane</keyword>
<feature type="transmembrane region" description="Helical" evidence="6">
    <location>
        <begin position="181"/>
        <end position="204"/>
    </location>
</feature>
<organism evidence="8">
    <name type="scientific">Tetraselmis chuii</name>
    <dbReference type="NCBI Taxonomy" id="63592"/>
    <lineage>
        <taxon>Eukaryota</taxon>
        <taxon>Viridiplantae</taxon>
        <taxon>Chlorophyta</taxon>
        <taxon>core chlorophytes</taxon>
        <taxon>Chlorodendrophyceae</taxon>
        <taxon>Chlorodendrales</taxon>
        <taxon>Chlorodendraceae</taxon>
        <taxon>Tetraselmis</taxon>
    </lineage>
</organism>
<keyword evidence="6" id="KW-0968">Cytoplasmic vesicle</keyword>
<name>A0A7S1X7W0_9CHLO</name>
<comment type="function">
    <text evidence="1 6">Probably involved in membrane trafficking.</text>
</comment>
<dbReference type="Pfam" id="PF04144">
    <property type="entry name" value="SCAMP"/>
    <property type="match status" value="1"/>
</dbReference>
<evidence type="ECO:0000256" key="3">
    <source>
        <dbReference type="ARBA" id="ARBA00022692"/>
    </source>
</evidence>
<feature type="transmembrane region" description="Helical" evidence="6">
    <location>
        <begin position="69"/>
        <end position="92"/>
    </location>
</feature>
<evidence type="ECO:0000256" key="1">
    <source>
        <dbReference type="ARBA" id="ARBA00004003"/>
    </source>
</evidence>
<feature type="compositionally biased region" description="Low complexity" evidence="7">
    <location>
        <begin position="1"/>
        <end position="18"/>
    </location>
</feature>
<keyword evidence="6" id="KW-1003">Cell membrane</keyword>
<dbReference type="InterPro" id="IPR007273">
    <property type="entry name" value="SCAMP"/>
</dbReference>
<accession>A0A7S1X7W0</accession>
<feature type="region of interest" description="Disordered" evidence="7">
    <location>
        <begin position="1"/>
        <end position="25"/>
    </location>
</feature>
<evidence type="ECO:0000256" key="2">
    <source>
        <dbReference type="ARBA" id="ARBA00010482"/>
    </source>
</evidence>
<evidence type="ECO:0000256" key="5">
    <source>
        <dbReference type="ARBA" id="ARBA00023136"/>
    </source>
</evidence>
<dbReference type="GO" id="GO:0015031">
    <property type="term" value="P:protein transport"/>
    <property type="evidence" value="ECO:0007669"/>
    <property type="project" value="InterPro"/>
</dbReference>
<keyword evidence="6" id="KW-0813">Transport</keyword>
<feature type="transmembrane region" description="Helical" evidence="6">
    <location>
        <begin position="104"/>
        <end position="122"/>
    </location>
</feature>
<protein>
    <recommendedName>
        <fullName evidence="6">Secretory carrier-associated membrane protein</fullName>
        <shortName evidence="6">Secretory carrier membrane protein</shortName>
    </recommendedName>
</protein>